<proteinExistence type="predicted"/>
<sequence>MKLKKELYKEQLKKWPHEGHHIMAQYDDEKVIVYQSYRPAIGNFAMKNQYFGGPFKYTRMTWIKPNFLWMMYRNGWGTKEGQEVVLAIHLKREAFERYLSKAVYSSFKENLYENWDKWQEEVKNSSIRLQWDPDHDPYGNKLERRAIQLGIRNEEIIQYATEDIIEIEDISDFVKEQYQHVLNNDLDKLIVPTEKPYLSYDNEVNQRLMLEMNNYEK</sequence>
<dbReference type="Proteomes" id="UP000467305">
    <property type="component" value="Unassembled WGS sequence"/>
</dbReference>
<dbReference type="EMBL" id="WAAU01000024">
    <property type="protein sequence ID" value="KAB1155387.1"/>
    <property type="molecule type" value="Genomic_DNA"/>
</dbReference>
<evidence type="ECO:0000313" key="2">
    <source>
        <dbReference type="Proteomes" id="UP000467305"/>
    </source>
</evidence>
<accession>A0A7J5ACT2</accession>
<dbReference type="PANTHER" id="PTHR38567:SF1">
    <property type="entry name" value="DUF4291 DOMAIN-CONTAINING PROTEIN"/>
    <property type="match status" value="1"/>
</dbReference>
<gene>
    <name evidence="1" type="ORF">F7018_13015</name>
</gene>
<dbReference type="PANTHER" id="PTHR38567">
    <property type="entry name" value="DUF4291 DOMAIN-CONTAINING PROTEIN"/>
    <property type="match status" value="1"/>
</dbReference>
<dbReference type="AlphaFoldDB" id="A0A7J5ACT2"/>
<keyword evidence="2" id="KW-1185">Reference proteome</keyword>
<dbReference type="Pfam" id="PF14124">
    <property type="entry name" value="DUF4291"/>
    <property type="match status" value="1"/>
</dbReference>
<dbReference type="OrthoDB" id="65842at2"/>
<evidence type="ECO:0000313" key="1">
    <source>
        <dbReference type="EMBL" id="KAB1155387.1"/>
    </source>
</evidence>
<comment type="caution">
    <text evidence="1">The sequence shown here is derived from an EMBL/GenBank/DDBJ whole genome shotgun (WGS) entry which is preliminary data.</text>
</comment>
<reference evidence="1 2" key="1">
    <citation type="submission" date="2019-09" db="EMBL/GenBank/DDBJ databases">
        <authorList>
            <person name="Cao W.R."/>
        </authorList>
    </citation>
    <scope>NUCLEOTIDE SEQUENCE [LARGE SCALE GENOMIC DNA]</scope>
    <source>
        <strain evidence="2">a4</strain>
    </source>
</reference>
<dbReference type="RefSeq" id="WP_150900496.1">
    <property type="nucleotide sequence ID" value="NZ_WAAU01000024.1"/>
</dbReference>
<protein>
    <submittedName>
        <fullName evidence="1">DUF4291 domain-containing protein</fullName>
    </submittedName>
</protein>
<organism evidence="1 2">
    <name type="scientific">Tenacibaculum aiptasiae</name>
    <dbReference type="NCBI Taxonomy" id="426481"/>
    <lineage>
        <taxon>Bacteria</taxon>
        <taxon>Pseudomonadati</taxon>
        <taxon>Bacteroidota</taxon>
        <taxon>Flavobacteriia</taxon>
        <taxon>Flavobacteriales</taxon>
        <taxon>Flavobacteriaceae</taxon>
        <taxon>Tenacibaculum</taxon>
    </lineage>
</organism>
<name>A0A7J5ACT2_9FLAO</name>
<dbReference type="InterPro" id="IPR025633">
    <property type="entry name" value="DUF4291"/>
</dbReference>